<sequence length="267" mass="31529">MNIISIVNYNNVSITEDFILRFKDVNESNILLVVDNSLSKLACESLEEKYSSENIMFLYPKENLGYMRAGAFAYNYIKDKFSFDFFILSNNDIIIDDDQFFDKLDSYNNLDQDIMLLSPSVIDEQRNVNPYMRARKSEKYMKLWSFILSSYIMAWVFNKLISIKSKFNRNYSNDRETCNENIYGTHGSIFILNKSFFNRGGTLDELPFLYGEEIYISEQILLMNGKCIYVDDFKFSHNSSSTLGKKYTYFKFKCICEAHAFLMKRYY</sequence>
<dbReference type="AlphaFoldDB" id="A0AAW4ZIQ1"/>
<dbReference type="InterPro" id="IPR029044">
    <property type="entry name" value="Nucleotide-diphossugar_trans"/>
</dbReference>
<proteinExistence type="predicted"/>
<accession>A0AAW4ZIQ1</accession>
<dbReference type="Gene3D" id="3.90.550.10">
    <property type="entry name" value="Spore Coat Polysaccharide Biosynthesis Protein SpsA, Chain A"/>
    <property type="match status" value="1"/>
</dbReference>
<keyword evidence="1" id="KW-0812">Transmembrane</keyword>
<feature type="transmembrane region" description="Helical" evidence="1">
    <location>
        <begin position="140"/>
        <end position="157"/>
    </location>
</feature>
<reference evidence="2" key="1">
    <citation type="submission" date="2019-11" db="EMBL/GenBank/DDBJ databases">
        <title>Comparative genomics of photobacteria reveal adaptation to distinct habitats.</title>
        <authorList>
            <person name="Fuertes-Perez S."/>
            <person name="Hilgarth M."/>
            <person name="Vogel R.F."/>
        </authorList>
    </citation>
    <scope>NUCLEOTIDE SEQUENCE</scope>
    <source>
        <strain evidence="2">TMW2.2145</strain>
    </source>
</reference>
<dbReference type="RefSeq" id="WP_232581012.1">
    <property type="nucleotide sequence ID" value="NZ_WMCP01000002.1"/>
</dbReference>
<evidence type="ECO:0000256" key="1">
    <source>
        <dbReference type="SAM" id="Phobius"/>
    </source>
</evidence>
<organism evidence="2 3">
    <name type="scientific">Photobacterium phosphoreum</name>
    <dbReference type="NCBI Taxonomy" id="659"/>
    <lineage>
        <taxon>Bacteria</taxon>
        <taxon>Pseudomonadati</taxon>
        <taxon>Pseudomonadota</taxon>
        <taxon>Gammaproteobacteria</taxon>
        <taxon>Vibrionales</taxon>
        <taxon>Vibrionaceae</taxon>
        <taxon>Photobacterium</taxon>
    </lineage>
</organism>
<dbReference type="EMBL" id="WMCP01000002">
    <property type="protein sequence ID" value="MCF2300827.1"/>
    <property type="molecule type" value="Genomic_DNA"/>
</dbReference>
<comment type="caution">
    <text evidence="2">The sequence shown here is derived from an EMBL/GenBank/DDBJ whole genome shotgun (WGS) entry which is preliminary data.</text>
</comment>
<protein>
    <submittedName>
        <fullName evidence="2">Glycosyltransferase family 2 protein</fullName>
    </submittedName>
</protein>
<dbReference type="Proteomes" id="UP000813876">
    <property type="component" value="Unassembled WGS sequence"/>
</dbReference>
<name>A0AAW4ZIQ1_PHOPO</name>
<keyword evidence="1" id="KW-1133">Transmembrane helix</keyword>
<keyword evidence="1" id="KW-0472">Membrane</keyword>
<dbReference type="SUPFAM" id="SSF53448">
    <property type="entry name" value="Nucleotide-diphospho-sugar transferases"/>
    <property type="match status" value="1"/>
</dbReference>
<gene>
    <name evidence="2" type="ORF">GLP33_03685</name>
</gene>
<evidence type="ECO:0000313" key="2">
    <source>
        <dbReference type="EMBL" id="MCF2300827.1"/>
    </source>
</evidence>
<evidence type="ECO:0000313" key="3">
    <source>
        <dbReference type="Proteomes" id="UP000813876"/>
    </source>
</evidence>